<dbReference type="Proteomes" id="UP000199533">
    <property type="component" value="Unassembled WGS sequence"/>
</dbReference>
<evidence type="ECO:0000256" key="13">
    <source>
        <dbReference type="SAM" id="MobiDB-lite"/>
    </source>
</evidence>
<dbReference type="GO" id="GO:0050660">
    <property type="term" value="F:flavin adenine dinucleotide binding"/>
    <property type="evidence" value="ECO:0007669"/>
    <property type="project" value="InterPro"/>
</dbReference>
<dbReference type="Gene3D" id="2.40.50.100">
    <property type="match status" value="1"/>
</dbReference>
<reference evidence="16" key="1">
    <citation type="submission" date="2016-10" db="EMBL/GenBank/DDBJ databases">
        <authorList>
            <person name="Varghese N."/>
            <person name="Submissions S."/>
        </authorList>
    </citation>
    <scope>NUCLEOTIDE SEQUENCE [LARGE SCALE GENOMIC DNA]</scope>
    <source>
        <strain evidence="16">Nm69</strain>
    </source>
</reference>
<dbReference type="InterPro" id="IPR000089">
    <property type="entry name" value="Biotin_lipoyl"/>
</dbReference>
<evidence type="ECO:0000256" key="5">
    <source>
        <dbReference type="ARBA" id="ARBA00022823"/>
    </source>
</evidence>
<dbReference type="PANTHER" id="PTHR22912:SF160">
    <property type="entry name" value="DIHYDROLIPOYL DEHYDROGENASE"/>
    <property type="match status" value="1"/>
</dbReference>
<dbReference type="InterPro" id="IPR050151">
    <property type="entry name" value="Class-I_Pyr_Nuc-Dis_Oxidored"/>
</dbReference>
<dbReference type="CDD" id="cd06849">
    <property type="entry name" value="lipoyl_domain"/>
    <property type="match status" value="1"/>
</dbReference>
<evidence type="ECO:0000256" key="11">
    <source>
        <dbReference type="ARBA" id="ARBA00049187"/>
    </source>
</evidence>
<evidence type="ECO:0000256" key="2">
    <source>
        <dbReference type="ARBA" id="ARBA00007532"/>
    </source>
</evidence>
<evidence type="ECO:0000313" key="15">
    <source>
        <dbReference type="EMBL" id="SFK29649.1"/>
    </source>
</evidence>
<keyword evidence="4 12" id="KW-0285">Flavoprotein</keyword>
<dbReference type="SUPFAM" id="SSF55424">
    <property type="entry name" value="FAD/NAD-linked reductases, dimerisation (C-terminal) domain"/>
    <property type="match status" value="1"/>
</dbReference>
<protein>
    <recommendedName>
        <fullName evidence="3 12">Dihydrolipoyl dehydrogenase</fullName>
        <ecNumber evidence="3 12">1.8.1.4</ecNumber>
    </recommendedName>
</protein>
<evidence type="ECO:0000256" key="10">
    <source>
        <dbReference type="ARBA" id="ARBA00023284"/>
    </source>
</evidence>
<dbReference type="STRING" id="52441.SAMN05216302_1003141"/>
<feature type="compositionally biased region" description="Polar residues" evidence="13">
    <location>
        <begin position="83"/>
        <end position="92"/>
    </location>
</feature>
<dbReference type="GO" id="GO:0004148">
    <property type="term" value="F:dihydrolipoyl dehydrogenase (NADH) activity"/>
    <property type="evidence" value="ECO:0007669"/>
    <property type="project" value="UniProtKB-EC"/>
</dbReference>
<evidence type="ECO:0000313" key="16">
    <source>
        <dbReference type="Proteomes" id="UP000199533"/>
    </source>
</evidence>
<evidence type="ECO:0000256" key="4">
    <source>
        <dbReference type="ARBA" id="ARBA00022630"/>
    </source>
</evidence>
<dbReference type="InterPro" id="IPR012999">
    <property type="entry name" value="Pyr_OxRdtase_I_AS"/>
</dbReference>
<organism evidence="15 16">
    <name type="scientific">Nitrosomonas aestuarii</name>
    <dbReference type="NCBI Taxonomy" id="52441"/>
    <lineage>
        <taxon>Bacteria</taxon>
        <taxon>Pseudomonadati</taxon>
        <taxon>Pseudomonadota</taxon>
        <taxon>Betaproteobacteria</taxon>
        <taxon>Nitrosomonadales</taxon>
        <taxon>Nitrosomonadaceae</taxon>
        <taxon>Nitrosomonas</taxon>
    </lineage>
</organism>
<dbReference type="InterPro" id="IPR016156">
    <property type="entry name" value="FAD/NAD-linked_Rdtase_dimer_sf"/>
</dbReference>
<dbReference type="PROSITE" id="PS00189">
    <property type="entry name" value="LIPOYL"/>
    <property type="match status" value="1"/>
</dbReference>
<evidence type="ECO:0000256" key="12">
    <source>
        <dbReference type="RuleBase" id="RU003692"/>
    </source>
</evidence>
<dbReference type="InterPro" id="IPR023753">
    <property type="entry name" value="FAD/NAD-binding_dom"/>
</dbReference>
<evidence type="ECO:0000256" key="1">
    <source>
        <dbReference type="ARBA" id="ARBA00001938"/>
    </source>
</evidence>
<dbReference type="InterPro" id="IPR036188">
    <property type="entry name" value="FAD/NAD-bd_sf"/>
</dbReference>
<dbReference type="PANTHER" id="PTHR22912">
    <property type="entry name" value="DISULFIDE OXIDOREDUCTASE"/>
    <property type="match status" value="1"/>
</dbReference>
<comment type="cofactor">
    <cofactor evidence="1">
        <name>(R)-lipoate</name>
        <dbReference type="ChEBI" id="CHEBI:83088"/>
    </cofactor>
</comment>
<dbReference type="Pfam" id="PF00364">
    <property type="entry name" value="Biotin_lipoyl"/>
    <property type="match status" value="1"/>
</dbReference>
<dbReference type="OrthoDB" id="178496at2"/>
<dbReference type="PROSITE" id="PS00076">
    <property type="entry name" value="PYRIDINE_REDOX_1"/>
    <property type="match status" value="1"/>
</dbReference>
<evidence type="ECO:0000256" key="3">
    <source>
        <dbReference type="ARBA" id="ARBA00012608"/>
    </source>
</evidence>
<dbReference type="InterPro" id="IPR003016">
    <property type="entry name" value="2-oxoA_DH_lipoyl-BS"/>
</dbReference>
<dbReference type="InterPro" id="IPR006258">
    <property type="entry name" value="Lipoamide_DH"/>
</dbReference>
<sequence>MAQVVEIKIPDIGDFQDVPVIEVLVSPGDTVEKETALIALETDKATMEIPSPQAGTVKMVTVKVGDKVSHGTSILMLEAVDQEAQTNASDTSVSEEKQPTAQISETPADPPPVKPELHTENNNKSSTEQSKPIGNIPRGDLHAEVVVLGAGPGGYTAAFRAADLGKKVIMIERYATLGGVCLNVGCIPSKALLHMAKVITEAGDAENHGIVFGKPKISLEKLRTWKESVVGKLTKGLKTLAKQRKVEILHGTGKFATPHMIQVETSEGKKSVSFDHCIIAAGSNVARIPGFPYDDPRIIDSTGALKLEKIPKHMLVIGGGIIGLEMATVYAALGSKISIVEFMDQLIPGADSDLIKPLYRRIKKRYEAIYLETRVTEIEARKSGLTVSFEGENAPAPQTYDCILMAVGRRPNGFNIGAESIGIQIDEKGFIQVDQQLRTSFTHIFAIGDIIGSPMLAHKATYEGKLAAEIIAGHKVLLDARTIPSVAYTDPEVAWMGLTEHEAKKQEIEYEKASFPWAASGRAISMARDEGITQLILDKKTRRILGAGIVGINAGELIAETVLALEMGVDMEDISLTIHPHPTLSETVLFAAEMAEGTITDLYAPKNKT</sequence>
<dbReference type="Pfam" id="PF02852">
    <property type="entry name" value="Pyr_redox_dim"/>
    <property type="match status" value="1"/>
</dbReference>
<keyword evidence="8 12" id="KW-0520">NAD</keyword>
<comment type="miscellaneous">
    <text evidence="12">The active site is a redox-active disulfide bond.</text>
</comment>
<dbReference type="Gene3D" id="3.50.50.60">
    <property type="entry name" value="FAD/NAD(P)-binding domain"/>
    <property type="match status" value="2"/>
</dbReference>
<gene>
    <name evidence="15" type="ORF">SAMN05216302_1003141</name>
</gene>
<dbReference type="AlphaFoldDB" id="A0A1I3YE47"/>
<dbReference type="NCBIfam" id="TIGR01350">
    <property type="entry name" value="lipoamide_DH"/>
    <property type="match status" value="1"/>
</dbReference>
<dbReference type="FunFam" id="2.40.50.100:FF:000009">
    <property type="entry name" value="Acetyltransferase component of pyruvate dehydrogenase complex"/>
    <property type="match status" value="1"/>
</dbReference>
<comment type="catalytic activity">
    <reaction evidence="11 12">
        <text>N(6)-[(R)-dihydrolipoyl]-L-lysyl-[protein] + NAD(+) = N(6)-[(R)-lipoyl]-L-lysyl-[protein] + NADH + H(+)</text>
        <dbReference type="Rhea" id="RHEA:15045"/>
        <dbReference type="Rhea" id="RHEA-COMP:10474"/>
        <dbReference type="Rhea" id="RHEA-COMP:10475"/>
        <dbReference type="ChEBI" id="CHEBI:15378"/>
        <dbReference type="ChEBI" id="CHEBI:57540"/>
        <dbReference type="ChEBI" id="CHEBI:57945"/>
        <dbReference type="ChEBI" id="CHEBI:83099"/>
        <dbReference type="ChEBI" id="CHEBI:83100"/>
        <dbReference type="EC" id="1.8.1.4"/>
    </reaction>
</comment>
<keyword evidence="6 12" id="KW-0274">FAD</keyword>
<evidence type="ECO:0000256" key="7">
    <source>
        <dbReference type="ARBA" id="ARBA00023002"/>
    </source>
</evidence>
<dbReference type="SUPFAM" id="SSF51905">
    <property type="entry name" value="FAD/NAD(P)-binding domain"/>
    <property type="match status" value="1"/>
</dbReference>
<dbReference type="InterPro" id="IPR004099">
    <property type="entry name" value="Pyr_nucl-diS_OxRdtase_dimer"/>
</dbReference>
<feature type="compositionally biased region" description="Polar residues" evidence="13">
    <location>
        <begin position="122"/>
        <end position="132"/>
    </location>
</feature>
<name>A0A1I3YE47_9PROT</name>
<feature type="domain" description="Lipoyl-binding" evidence="14">
    <location>
        <begin position="4"/>
        <end position="78"/>
    </location>
</feature>
<dbReference type="EC" id="1.8.1.4" evidence="3 12"/>
<evidence type="ECO:0000256" key="6">
    <source>
        <dbReference type="ARBA" id="ARBA00022827"/>
    </source>
</evidence>
<evidence type="ECO:0000256" key="9">
    <source>
        <dbReference type="ARBA" id="ARBA00023157"/>
    </source>
</evidence>
<dbReference type="PROSITE" id="PS50968">
    <property type="entry name" value="BIOTINYL_LIPOYL"/>
    <property type="match status" value="1"/>
</dbReference>
<dbReference type="EMBL" id="FOSP01000003">
    <property type="protein sequence ID" value="SFK29649.1"/>
    <property type="molecule type" value="Genomic_DNA"/>
</dbReference>
<keyword evidence="7 12" id="KW-0560">Oxidoreductase</keyword>
<keyword evidence="9" id="KW-1015">Disulfide bond</keyword>
<dbReference type="PRINTS" id="PR00368">
    <property type="entry name" value="FADPNR"/>
</dbReference>
<evidence type="ECO:0000259" key="14">
    <source>
        <dbReference type="PROSITE" id="PS50968"/>
    </source>
</evidence>
<proteinExistence type="inferred from homology"/>
<comment type="cofactor">
    <cofactor evidence="12">
        <name>FAD</name>
        <dbReference type="ChEBI" id="CHEBI:57692"/>
    </cofactor>
    <text evidence="12">Binds 1 FAD per subunit.</text>
</comment>
<keyword evidence="5" id="KW-0450">Lipoyl</keyword>
<dbReference type="Pfam" id="PF07992">
    <property type="entry name" value="Pyr_redox_2"/>
    <property type="match status" value="1"/>
</dbReference>
<feature type="region of interest" description="Disordered" evidence="13">
    <location>
        <begin position="83"/>
        <end position="136"/>
    </location>
</feature>
<dbReference type="SUPFAM" id="SSF51230">
    <property type="entry name" value="Single hybrid motif"/>
    <property type="match status" value="1"/>
</dbReference>
<comment type="similarity">
    <text evidence="2 12">Belongs to the class-I pyridine nucleotide-disulfide oxidoreductase family.</text>
</comment>
<accession>A0A1I3YE47</accession>
<dbReference type="FunFam" id="3.30.390.30:FF:000001">
    <property type="entry name" value="Dihydrolipoyl dehydrogenase"/>
    <property type="match status" value="1"/>
</dbReference>
<dbReference type="Gene3D" id="3.30.390.30">
    <property type="match status" value="1"/>
</dbReference>
<evidence type="ECO:0000256" key="8">
    <source>
        <dbReference type="ARBA" id="ARBA00023027"/>
    </source>
</evidence>
<keyword evidence="10 12" id="KW-0676">Redox-active center</keyword>
<dbReference type="InterPro" id="IPR011053">
    <property type="entry name" value="Single_hybrid_motif"/>
</dbReference>
<dbReference type="PRINTS" id="PR00411">
    <property type="entry name" value="PNDRDTASEI"/>
</dbReference>
<dbReference type="RefSeq" id="WP_090697122.1">
    <property type="nucleotide sequence ID" value="NZ_FOSP01000003.1"/>
</dbReference>
<dbReference type="GO" id="GO:0006103">
    <property type="term" value="P:2-oxoglutarate metabolic process"/>
    <property type="evidence" value="ECO:0007669"/>
    <property type="project" value="TreeGrafter"/>
</dbReference>
<keyword evidence="16" id="KW-1185">Reference proteome</keyword>